<feature type="domain" description="Tyr recombinase" evidence="10">
    <location>
        <begin position="119"/>
        <end position="305"/>
    </location>
</feature>
<keyword evidence="8" id="KW-0131">Cell cycle</keyword>
<keyword evidence="3" id="KW-0132">Cell division</keyword>
<dbReference type="EMBL" id="DXFT01000057">
    <property type="protein sequence ID" value="HIX03051.1"/>
    <property type="molecule type" value="Genomic_DNA"/>
</dbReference>
<keyword evidence="5" id="KW-0229">DNA integration</keyword>
<keyword evidence="6 9" id="KW-0238">DNA-binding</keyword>
<dbReference type="GO" id="GO:0015074">
    <property type="term" value="P:DNA integration"/>
    <property type="evidence" value="ECO:0007669"/>
    <property type="project" value="UniProtKB-KW"/>
</dbReference>
<dbReference type="GO" id="GO:0006310">
    <property type="term" value="P:DNA recombination"/>
    <property type="evidence" value="ECO:0007669"/>
    <property type="project" value="UniProtKB-KW"/>
</dbReference>
<dbReference type="AlphaFoldDB" id="A0A9D1UYX1"/>
<evidence type="ECO:0000256" key="6">
    <source>
        <dbReference type="ARBA" id="ARBA00023125"/>
    </source>
</evidence>
<dbReference type="Pfam" id="PF02899">
    <property type="entry name" value="Phage_int_SAM_1"/>
    <property type="match status" value="1"/>
</dbReference>
<gene>
    <name evidence="12" type="ORF">H9863_02900</name>
</gene>
<dbReference type="InterPro" id="IPR010998">
    <property type="entry name" value="Integrase_recombinase_N"/>
</dbReference>
<sequence length="314" mass="35736">METDDFLAYLCNVKRYSPTTVASYAGDLCQFIEFCEKVENVNEWGSVTPLVVRHFEVALMSGERKGEGVKNEKGGKPLSAKTVRRKLSALRSLYRYLQREGKVESSPLDLIIPPKVGKKLPVFISDDEMDKLLDKQMEHVEFSGFRDFMFLMVAYYTGMRAGELENLKVLDVDLAAKVIRITGKGNKQRIVPMLDDFVEAVRVYFVQRKFVMEKEGGCNHSFFFITDAGRPANEKYIYRHVHKCLEDVKGLPKRSPHVLRHSFATALLNNGAGIEAIQKLLGHSSLAATQVYTHNSFEKLKQVYNQAHPRAYKC</sequence>
<comment type="caution">
    <text evidence="12">The sequence shown here is derived from an EMBL/GenBank/DDBJ whole genome shotgun (WGS) entry which is preliminary data.</text>
</comment>
<evidence type="ECO:0000256" key="3">
    <source>
        <dbReference type="ARBA" id="ARBA00022618"/>
    </source>
</evidence>
<comment type="subcellular location">
    <subcellularLocation>
        <location evidence="1">Cytoplasm</location>
    </subcellularLocation>
</comment>
<dbReference type="GO" id="GO:0005737">
    <property type="term" value="C:cytoplasm"/>
    <property type="evidence" value="ECO:0007669"/>
    <property type="project" value="UniProtKB-SubCell"/>
</dbReference>
<name>A0A9D1UYX1_9BACT</name>
<dbReference type="SUPFAM" id="SSF56349">
    <property type="entry name" value="DNA breaking-rejoining enzymes"/>
    <property type="match status" value="1"/>
</dbReference>
<dbReference type="Pfam" id="PF00589">
    <property type="entry name" value="Phage_integrase"/>
    <property type="match status" value="1"/>
</dbReference>
<dbReference type="GO" id="GO:0003677">
    <property type="term" value="F:DNA binding"/>
    <property type="evidence" value="ECO:0007669"/>
    <property type="project" value="UniProtKB-UniRule"/>
</dbReference>
<reference evidence="12" key="1">
    <citation type="journal article" date="2021" name="PeerJ">
        <title>Extensive microbial diversity within the chicken gut microbiome revealed by metagenomics and culture.</title>
        <authorList>
            <person name="Gilroy R."/>
            <person name="Ravi A."/>
            <person name="Getino M."/>
            <person name="Pursley I."/>
            <person name="Horton D.L."/>
            <person name="Alikhan N.F."/>
            <person name="Baker D."/>
            <person name="Gharbi K."/>
            <person name="Hall N."/>
            <person name="Watson M."/>
            <person name="Adriaenssens E.M."/>
            <person name="Foster-Nyarko E."/>
            <person name="Jarju S."/>
            <person name="Secka A."/>
            <person name="Antonio M."/>
            <person name="Oren A."/>
            <person name="Chaudhuri R.R."/>
            <person name="La Ragione R."/>
            <person name="Hildebrand F."/>
            <person name="Pallen M.J."/>
        </authorList>
    </citation>
    <scope>NUCLEOTIDE SEQUENCE</scope>
    <source>
        <strain evidence="12">23274</strain>
    </source>
</reference>
<accession>A0A9D1UYX1</accession>
<dbReference type="GO" id="GO:0007059">
    <property type="term" value="P:chromosome segregation"/>
    <property type="evidence" value="ECO:0007669"/>
    <property type="project" value="UniProtKB-KW"/>
</dbReference>
<evidence type="ECO:0000256" key="9">
    <source>
        <dbReference type="PROSITE-ProRule" id="PRU01248"/>
    </source>
</evidence>
<dbReference type="InterPro" id="IPR044068">
    <property type="entry name" value="CB"/>
</dbReference>
<dbReference type="InterPro" id="IPR013762">
    <property type="entry name" value="Integrase-like_cat_sf"/>
</dbReference>
<dbReference type="Proteomes" id="UP000824202">
    <property type="component" value="Unassembled WGS sequence"/>
</dbReference>
<dbReference type="PANTHER" id="PTHR30349">
    <property type="entry name" value="PHAGE INTEGRASE-RELATED"/>
    <property type="match status" value="1"/>
</dbReference>
<dbReference type="InterPro" id="IPR004107">
    <property type="entry name" value="Integrase_SAM-like_N"/>
</dbReference>
<evidence type="ECO:0000256" key="5">
    <source>
        <dbReference type="ARBA" id="ARBA00022908"/>
    </source>
</evidence>
<dbReference type="PROSITE" id="PS51900">
    <property type="entry name" value="CB"/>
    <property type="match status" value="1"/>
</dbReference>
<dbReference type="Gene3D" id="1.10.150.130">
    <property type="match status" value="1"/>
</dbReference>
<evidence type="ECO:0000256" key="8">
    <source>
        <dbReference type="ARBA" id="ARBA00023306"/>
    </source>
</evidence>
<evidence type="ECO:0000313" key="12">
    <source>
        <dbReference type="EMBL" id="HIX03051.1"/>
    </source>
</evidence>
<evidence type="ECO:0000259" key="10">
    <source>
        <dbReference type="PROSITE" id="PS51898"/>
    </source>
</evidence>
<evidence type="ECO:0000256" key="7">
    <source>
        <dbReference type="ARBA" id="ARBA00023172"/>
    </source>
</evidence>
<evidence type="ECO:0000256" key="1">
    <source>
        <dbReference type="ARBA" id="ARBA00004496"/>
    </source>
</evidence>
<organism evidence="12 13">
    <name type="scientific">Candidatus Odoribacter faecigallinarum</name>
    <dbReference type="NCBI Taxonomy" id="2838706"/>
    <lineage>
        <taxon>Bacteria</taxon>
        <taxon>Pseudomonadati</taxon>
        <taxon>Bacteroidota</taxon>
        <taxon>Bacteroidia</taxon>
        <taxon>Bacteroidales</taxon>
        <taxon>Odoribacteraceae</taxon>
        <taxon>Odoribacter</taxon>
    </lineage>
</organism>
<dbReference type="Gene3D" id="1.10.443.10">
    <property type="entry name" value="Intergrase catalytic core"/>
    <property type="match status" value="1"/>
</dbReference>
<keyword evidence="7" id="KW-0233">DNA recombination</keyword>
<dbReference type="PANTHER" id="PTHR30349:SF77">
    <property type="entry name" value="TYROSINE RECOMBINASE XERC"/>
    <property type="match status" value="1"/>
</dbReference>
<protein>
    <submittedName>
        <fullName evidence="12">Tyrosine-type recombinase/integrase</fullName>
    </submittedName>
</protein>
<dbReference type="InterPro" id="IPR011010">
    <property type="entry name" value="DNA_brk_join_enz"/>
</dbReference>
<dbReference type="PROSITE" id="PS51898">
    <property type="entry name" value="TYR_RECOMBINASE"/>
    <property type="match status" value="1"/>
</dbReference>
<proteinExistence type="predicted"/>
<evidence type="ECO:0000256" key="4">
    <source>
        <dbReference type="ARBA" id="ARBA00022829"/>
    </source>
</evidence>
<dbReference type="InterPro" id="IPR002104">
    <property type="entry name" value="Integrase_catalytic"/>
</dbReference>
<dbReference type="GO" id="GO:0051301">
    <property type="term" value="P:cell division"/>
    <property type="evidence" value="ECO:0007669"/>
    <property type="project" value="UniProtKB-KW"/>
</dbReference>
<dbReference type="InterPro" id="IPR050090">
    <property type="entry name" value="Tyrosine_recombinase_XerCD"/>
</dbReference>
<evidence type="ECO:0000256" key="2">
    <source>
        <dbReference type="ARBA" id="ARBA00022490"/>
    </source>
</evidence>
<keyword evidence="2" id="KW-0963">Cytoplasm</keyword>
<keyword evidence="4" id="KW-0159">Chromosome partition</keyword>
<reference evidence="12" key="2">
    <citation type="submission" date="2021-04" db="EMBL/GenBank/DDBJ databases">
        <authorList>
            <person name="Gilroy R."/>
        </authorList>
    </citation>
    <scope>NUCLEOTIDE SEQUENCE</scope>
    <source>
        <strain evidence="12">23274</strain>
    </source>
</reference>
<evidence type="ECO:0000259" key="11">
    <source>
        <dbReference type="PROSITE" id="PS51900"/>
    </source>
</evidence>
<evidence type="ECO:0000313" key="13">
    <source>
        <dbReference type="Proteomes" id="UP000824202"/>
    </source>
</evidence>
<feature type="domain" description="Core-binding (CB)" evidence="11">
    <location>
        <begin position="1"/>
        <end position="98"/>
    </location>
</feature>